<dbReference type="AlphaFoldDB" id="A0A1I5GAH4"/>
<organism evidence="2 3">
    <name type="scientific">Actinomadura madurae</name>
    <dbReference type="NCBI Taxonomy" id="1993"/>
    <lineage>
        <taxon>Bacteria</taxon>
        <taxon>Bacillati</taxon>
        <taxon>Actinomycetota</taxon>
        <taxon>Actinomycetes</taxon>
        <taxon>Streptosporangiales</taxon>
        <taxon>Thermomonosporaceae</taxon>
        <taxon>Actinomadura</taxon>
    </lineage>
</organism>
<dbReference type="RefSeq" id="WP_021596459.1">
    <property type="nucleotide sequence ID" value="NZ_CP083237.1"/>
</dbReference>
<accession>A0A1I5GAH4</accession>
<protein>
    <submittedName>
        <fullName evidence="2">Uncharacterized protein</fullName>
    </submittedName>
</protein>
<name>A0A1I5GAH4_9ACTN</name>
<reference evidence="2 3" key="1">
    <citation type="submission" date="2016-10" db="EMBL/GenBank/DDBJ databases">
        <authorList>
            <person name="de Groot N.N."/>
        </authorList>
    </citation>
    <scope>NUCLEOTIDE SEQUENCE [LARGE SCALE GENOMIC DNA]</scope>
    <source>
        <strain evidence="2 3">DSM 43067</strain>
    </source>
</reference>
<dbReference type="EMBL" id="FOVH01000005">
    <property type="protein sequence ID" value="SFO33045.1"/>
    <property type="molecule type" value="Genomic_DNA"/>
</dbReference>
<dbReference type="GeneID" id="99651874"/>
<dbReference type="Proteomes" id="UP000183413">
    <property type="component" value="Unassembled WGS sequence"/>
</dbReference>
<dbReference type="InParanoid" id="A0A1I5GAH4"/>
<dbReference type="STRING" id="1993.SAMN04489713_105114"/>
<proteinExistence type="predicted"/>
<evidence type="ECO:0000256" key="1">
    <source>
        <dbReference type="SAM" id="MobiDB-lite"/>
    </source>
</evidence>
<sequence length="199" mass="22209">MTDYNLTPEQLAKVEYTYTVGANQYSPGQTVEVHGLTQQEWDDLPEWRQRDLYYEYSAGADAGKWDDPKNALPRGETPDRSEWNLKAEKGYEVDPGELRQLAKDMKYKLDIWKRKLNKVGATSITTADFGGIKGSDKFVELTTASKNGFQEYITAIETAYNGVIGKLNATADQYENAHGNTENRVNGVDPTGSGNPNLS</sequence>
<evidence type="ECO:0000313" key="2">
    <source>
        <dbReference type="EMBL" id="SFO33045.1"/>
    </source>
</evidence>
<keyword evidence="3" id="KW-1185">Reference proteome</keyword>
<gene>
    <name evidence="2" type="ORF">SAMN04489713_105114</name>
</gene>
<feature type="region of interest" description="Disordered" evidence="1">
    <location>
        <begin position="176"/>
        <end position="199"/>
    </location>
</feature>
<dbReference type="OrthoDB" id="3463488at2"/>
<evidence type="ECO:0000313" key="3">
    <source>
        <dbReference type="Proteomes" id="UP000183413"/>
    </source>
</evidence>